<evidence type="ECO:0000256" key="1">
    <source>
        <dbReference type="SAM" id="SignalP"/>
    </source>
</evidence>
<gene>
    <name evidence="2" type="ORF">SAMN02745216_05101</name>
</gene>
<evidence type="ECO:0000313" key="2">
    <source>
        <dbReference type="EMBL" id="SHL38139.1"/>
    </source>
</evidence>
<protein>
    <recommendedName>
        <fullName evidence="4">DUF1573 domain-containing protein</fullName>
    </recommendedName>
</protein>
<keyword evidence="3" id="KW-1185">Reference proteome</keyword>
<dbReference type="Gene3D" id="2.60.40.10">
    <property type="entry name" value="Immunoglobulins"/>
    <property type="match status" value="1"/>
</dbReference>
<accession>A0A1M7A698</accession>
<dbReference type="Pfam" id="PF07610">
    <property type="entry name" value="DUF1573"/>
    <property type="match status" value="1"/>
</dbReference>
<name>A0A1M7A698_9BACT</name>
<dbReference type="OrthoDB" id="5419858at2"/>
<dbReference type="AlphaFoldDB" id="A0A1M7A698"/>
<reference evidence="3" key="1">
    <citation type="submission" date="2016-11" db="EMBL/GenBank/DDBJ databases">
        <authorList>
            <person name="Varghese N."/>
            <person name="Submissions S."/>
        </authorList>
    </citation>
    <scope>NUCLEOTIDE SEQUENCE [LARGE SCALE GENOMIC DNA]</scope>
    <source>
        <strain evidence="3">DSM 16219</strain>
    </source>
</reference>
<dbReference type="Proteomes" id="UP000183994">
    <property type="component" value="Unassembled WGS sequence"/>
</dbReference>
<dbReference type="PANTHER" id="PTHR37833">
    <property type="entry name" value="LIPOPROTEIN-RELATED"/>
    <property type="match status" value="1"/>
</dbReference>
<feature type="chain" id="PRO_5011957817" description="DUF1573 domain-containing protein" evidence="1">
    <location>
        <begin position="28"/>
        <end position="257"/>
    </location>
</feature>
<dbReference type="STRING" id="1121393.SAMN02745216_05101"/>
<proteinExistence type="predicted"/>
<sequence length="257" mass="28306">MEVKRVFCRISVFVALLTLVCIPPAAAADASRFAADGPAIAFDATSFDFEKALDSDLVTHKFFFTNTGNSVLEINQVKVTCGCTTTSYTRRTDPGEKGSVEIRVNTRGYGGSTMRKVVYVMSNAPANPKVPLKISGKVIRFAKISPLSVSLNKESIQEAGAVGSVKIVPIEEYPFKITDLSASKNARFSYKLEDYAHGSQKGWTLTVTDPKPEGRYMGSVYVHTDSPVRPKLEVRVYGNFTDKKPFVIKRMEPKEQT</sequence>
<dbReference type="RefSeq" id="WP_073479070.1">
    <property type="nucleotide sequence ID" value="NZ_FQZU01000064.1"/>
</dbReference>
<feature type="signal peptide" evidence="1">
    <location>
        <begin position="1"/>
        <end position="27"/>
    </location>
</feature>
<dbReference type="PANTHER" id="PTHR37833:SF1">
    <property type="entry name" value="SIGNAL PEPTIDE PROTEIN"/>
    <property type="match status" value="1"/>
</dbReference>
<dbReference type="InterPro" id="IPR013783">
    <property type="entry name" value="Ig-like_fold"/>
</dbReference>
<evidence type="ECO:0000313" key="3">
    <source>
        <dbReference type="Proteomes" id="UP000183994"/>
    </source>
</evidence>
<evidence type="ECO:0008006" key="4">
    <source>
        <dbReference type="Google" id="ProtNLM"/>
    </source>
</evidence>
<dbReference type="InterPro" id="IPR011467">
    <property type="entry name" value="DUF1573"/>
</dbReference>
<keyword evidence="1" id="KW-0732">Signal</keyword>
<dbReference type="EMBL" id="FQZU01000064">
    <property type="protein sequence ID" value="SHL38139.1"/>
    <property type="molecule type" value="Genomic_DNA"/>
</dbReference>
<organism evidence="2 3">
    <name type="scientific">Desulfatibacillum alkenivorans DSM 16219</name>
    <dbReference type="NCBI Taxonomy" id="1121393"/>
    <lineage>
        <taxon>Bacteria</taxon>
        <taxon>Pseudomonadati</taxon>
        <taxon>Thermodesulfobacteriota</taxon>
        <taxon>Desulfobacteria</taxon>
        <taxon>Desulfobacterales</taxon>
        <taxon>Desulfatibacillaceae</taxon>
        <taxon>Desulfatibacillum</taxon>
    </lineage>
</organism>